<dbReference type="AlphaFoldDB" id="A0A8F9XLH4"/>
<dbReference type="InterPro" id="IPR016063">
    <property type="entry name" value="TM1410_Glycdase"/>
</dbReference>
<dbReference type="Gene3D" id="3.20.20.70">
    <property type="entry name" value="Aldolase class I"/>
    <property type="match status" value="1"/>
</dbReference>
<protein>
    <submittedName>
        <fullName evidence="3">Endo alpha-1,4 polygalactosaminidase</fullName>
    </submittedName>
</protein>
<name>A0A8F9XLH4_9BACT</name>
<dbReference type="InterPro" id="IPR017853">
    <property type="entry name" value="GH"/>
</dbReference>
<keyword evidence="4" id="KW-1185">Reference proteome</keyword>
<dbReference type="PRINTS" id="PR01545">
    <property type="entry name" value="THEMAYE10DUF"/>
</dbReference>
<accession>A0A8F9XLH4</accession>
<dbReference type="PANTHER" id="PTHR35882">
    <property type="entry name" value="PELA"/>
    <property type="match status" value="1"/>
</dbReference>
<feature type="signal peptide" evidence="1">
    <location>
        <begin position="1"/>
        <end position="22"/>
    </location>
</feature>
<dbReference type="RefSeq" id="WP_220162824.1">
    <property type="nucleotide sequence ID" value="NZ_CP080507.1"/>
</dbReference>
<dbReference type="PANTHER" id="PTHR35882:SF2">
    <property type="entry name" value="PELA"/>
    <property type="match status" value="1"/>
</dbReference>
<dbReference type="KEGG" id="ole:K0B96_01010"/>
<proteinExistence type="predicted"/>
<feature type="domain" description="Glycoside-hydrolase family GH114 TIM-barrel" evidence="2">
    <location>
        <begin position="82"/>
        <end position="302"/>
    </location>
</feature>
<reference evidence="3" key="1">
    <citation type="submission" date="2021-08" db="EMBL/GenBank/DDBJ databases">
        <title>Genome of a novel bacterium of the phylum Verrucomicrobia, Oleiharenicola sp. KSB-15.</title>
        <authorList>
            <person name="Chung J.-H."/>
            <person name="Ahn J.-H."/>
            <person name="Yoon Y."/>
            <person name="Kim D.-Y."/>
            <person name="An S.-H."/>
            <person name="Park I."/>
            <person name="Yeon J."/>
        </authorList>
    </citation>
    <scope>NUCLEOTIDE SEQUENCE</scope>
    <source>
        <strain evidence="3">KSB-15</strain>
    </source>
</reference>
<keyword evidence="1" id="KW-0732">Signal</keyword>
<feature type="chain" id="PRO_5034005062" evidence="1">
    <location>
        <begin position="23"/>
        <end position="311"/>
    </location>
</feature>
<dbReference type="EMBL" id="CP080507">
    <property type="protein sequence ID" value="QYM79226.1"/>
    <property type="molecule type" value="Genomic_DNA"/>
</dbReference>
<dbReference type="Pfam" id="PF03537">
    <property type="entry name" value="Glyco_hydro_114"/>
    <property type="match status" value="1"/>
</dbReference>
<dbReference type="SUPFAM" id="SSF51445">
    <property type="entry name" value="(Trans)glycosidases"/>
    <property type="match status" value="1"/>
</dbReference>
<sequence>MMKFLVSALWFGTLGAIGVAGATTTERPATFAYVLQAEGLAATKAGAVAQLAASGRDWLVLDAMFGDGVPWERGDLDAMRSAREGRKIVAYVSIGEAEDYRPYWRKEWGTGGHLTGAAPEWLEGENPEWKGNYRVKYWRADWQRLVLAVIDDVMARGFDGVYLDIVDGFETFEERPGGQLMNPETKQSYRRDMVEWVKVIAARARTSRPEALVIPQNGSQLVAQPDFLAVISGIGIEDLLTDGDKLQTKAHTREVAGHLEKMRAAGKPVLLVEYPRRADRRAWVWQQGREHGWAVLVTDRELRTLGWAGNE</sequence>
<evidence type="ECO:0000256" key="1">
    <source>
        <dbReference type="SAM" id="SignalP"/>
    </source>
</evidence>
<dbReference type="Proteomes" id="UP000825051">
    <property type="component" value="Chromosome"/>
</dbReference>
<evidence type="ECO:0000313" key="3">
    <source>
        <dbReference type="EMBL" id="QYM79226.1"/>
    </source>
</evidence>
<gene>
    <name evidence="3" type="ORF">K0B96_01010</name>
</gene>
<evidence type="ECO:0000259" key="2">
    <source>
        <dbReference type="Pfam" id="PF03537"/>
    </source>
</evidence>
<evidence type="ECO:0000313" key="4">
    <source>
        <dbReference type="Proteomes" id="UP000825051"/>
    </source>
</evidence>
<organism evidence="3 4">
    <name type="scientific">Horticoccus luteus</name>
    <dbReference type="NCBI Taxonomy" id="2862869"/>
    <lineage>
        <taxon>Bacteria</taxon>
        <taxon>Pseudomonadati</taxon>
        <taxon>Verrucomicrobiota</taxon>
        <taxon>Opitutia</taxon>
        <taxon>Opitutales</taxon>
        <taxon>Opitutaceae</taxon>
        <taxon>Horticoccus</taxon>
    </lineage>
</organism>
<dbReference type="InterPro" id="IPR016062">
    <property type="entry name" value="TM1410-rel"/>
</dbReference>
<dbReference type="InterPro" id="IPR004352">
    <property type="entry name" value="GH114_TIM-barrel"/>
</dbReference>
<dbReference type="NCBIfam" id="TIGR01370">
    <property type="entry name" value="MJ1477/TM1410 family putative glycoside hydrolase"/>
    <property type="match status" value="1"/>
</dbReference>
<dbReference type="InterPro" id="IPR013785">
    <property type="entry name" value="Aldolase_TIM"/>
</dbReference>